<keyword evidence="3" id="KW-1185">Reference proteome</keyword>
<keyword evidence="1" id="KW-0812">Transmembrane</keyword>
<protein>
    <submittedName>
        <fullName evidence="2">Uncharacterized protein</fullName>
    </submittedName>
</protein>
<keyword evidence="1" id="KW-0472">Membrane</keyword>
<comment type="caution">
    <text evidence="2">The sequence shown here is derived from an EMBL/GenBank/DDBJ whole genome shotgun (WGS) entry which is preliminary data.</text>
</comment>
<evidence type="ECO:0000313" key="3">
    <source>
        <dbReference type="Proteomes" id="UP001429100"/>
    </source>
</evidence>
<proteinExistence type="predicted"/>
<accession>A0ABX5BGG5</accession>
<organism evidence="2 3">
    <name type="scientific">Cryptosporidium hominis</name>
    <dbReference type="NCBI Taxonomy" id="237895"/>
    <lineage>
        <taxon>Eukaryota</taxon>
        <taxon>Sar</taxon>
        <taxon>Alveolata</taxon>
        <taxon>Apicomplexa</taxon>
        <taxon>Conoidasida</taxon>
        <taxon>Coccidia</taxon>
        <taxon>Eucoccidiorida</taxon>
        <taxon>Eimeriorina</taxon>
        <taxon>Cryptosporidiidae</taxon>
        <taxon>Cryptosporidium</taxon>
    </lineage>
</organism>
<evidence type="ECO:0000313" key="2">
    <source>
        <dbReference type="EMBL" id="PPS97462.1"/>
    </source>
</evidence>
<evidence type="ECO:0000256" key="1">
    <source>
        <dbReference type="SAM" id="Phobius"/>
    </source>
</evidence>
<reference evidence="2 3" key="1">
    <citation type="submission" date="2014-11" db="EMBL/GenBank/DDBJ databases">
        <title>Comparative genomic analysis of Cryptosporidium hominis reveals occurrence of genetic recombination in virulent subtypes.</title>
        <authorList>
            <person name="Guo Y."/>
            <person name="Tang K."/>
            <person name="Frace M."/>
            <person name="Li N."/>
            <person name="Roellig D.M."/>
            <person name="Sammons S."/>
            <person name="Knipe K."/>
            <person name="Rowe L."/>
            <person name="Feng Y."/>
            <person name="Xiao L."/>
        </authorList>
    </citation>
    <scope>NUCLEOTIDE SEQUENCE [LARGE SCALE GENOMIC DNA]</scope>
    <source>
        <strain evidence="2">30976</strain>
    </source>
</reference>
<dbReference type="EMBL" id="JTAI01000007">
    <property type="protein sequence ID" value="PPS97462.1"/>
    <property type="molecule type" value="Genomic_DNA"/>
</dbReference>
<keyword evidence="1" id="KW-1133">Transmembrane helix</keyword>
<dbReference type="Proteomes" id="UP001429100">
    <property type="component" value="Unassembled WGS sequence"/>
</dbReference>
<reference evidence="2 3" key="2">
    <citation type="submission" date="2017-10" db="EMBL/GenBank/DDBJ databases">
        <title>Consistent, comparative and evidence-based genome annotation and re-annotation for the closely-related species, Cryptosporidium parvum, C. hominis and C. tyzzeri.</title>
        <authorList>
            <person name="Baptista R.P."/>
            <person name="Li Y."/>
            <person name="Sateriale A."/>
            <person name="Striepen B."/>
            <person name="Kissinger J.C."/>
        </authorList>
    </citation>
    <scope>NUCLEOTIDE SEQUENCE [LARGE SCALE GENOMIC DNA]</scope>
    <source>
        <strain evidence="2">30976</strain>
    </source>
</reference>
<gene>
    <name evidence="2" type="ORF">GY17_00000116</name>
</gene>
<sequence>MRIKDRFLICIIPFLLIFGAGLYKNRSASDFEIFSRRYWDFTRFTSNDFSSTYYHFLIGLTVIVNRGLIGGDELVSNAFEFLGSKNILIKTIGFWDVSPPGTPTLTILFLILTLCKFYSTLTNLNLSGRYRACKFQNKDAIIENLDHDLGRIVKVMAKSKHNKSLKGERVGAVDIGGSFLTKEILRLENSINTLSHISSEITESLYNFISAFHFNQADFPDSNEFSNLRSEAVVNKLQGSLNAMQNNNANHDYNYQVQSSNLYSNAFSVQSTHNPASCANAQFSTHFKNGKSIESQIHGNGYLDEQRHQEQFNSEVPKVQSSGNEYSVPTQIPNNIEANNAISNPELYIDDTPLQGKDTNFDDASRIEYNGGTPNASTTYEFNSNIYSSLI</sequence>
<feature type="transmembrane region" description="Helical" evidence="1">
    <location>
        <begin position="7"/>
        <end position="23"/>
    </location>
</feature>
<name>A0ABX5BGG5_CRYHO</name>